<reference evidence="2" key="1">
    <citation type="journal article" date="2021" name="Genome Biol. Evol.">
        <title>A High-Quality Reference Genome for a Parasitic Bivalve with Doubly Uniparental Inheritance (Bivalvia: Unionida).</title>
        <authorList>
            <person name="Smith C.H."/>
        </authorList>
    </citation>
    <scope>NUCLEOTIDE SEQUENCE</scope>
    <source>
        <strain evidence="2">CHS0354</strain>
    </source>
</reference>
<accession>A0AAE0TE47</accession>
<keyword evidence="3" id="KW-1185">Reference proteome</keyword>
<sequence length="65" mass="7113">GTLAITIHLSGADIDWLLETEMFPLTDDDGGSETSDRKERVEDKHEVALPSKEGKGIESDKSVLE</sequence>
<evidence type="ECO:0000313" key="3">
    <source>
        <dbReference type="Proteomes" id="UP001195483"/>
    </source>
</evidence>
<reference evidence="2" key="2">
    <citation type="journal article" date="2021" name="Genome Biol. Evol.">
        <title>Developing a high-quality reference genome for a parasitic bivalve with doubly uniparental inheritance (Bivalvia: Unionida).</title>
        <authorList>
            <person name="Smith C.H."/>
        </authorList>
    </citation>
    <scope>NUCLEOTIDE SEQUENCE</scope>
    <source>
        <strain evidence="2">CHS0354</strain>
        <tissue evidence="2">Mantle</tissue>
    </source>
</reference>
<feature type="non-terminal residue" evidence="2">
    <location>
        <position position="1"/>
    </location>
</feature>
<reference evidence="2" key="3">
    <citation type="submission" date="2023-05" db="EMBL/GenBank/DDBJ databases">
        <authorList>
            <person name="Smith C.H."/>
        </authorList>
    </citation>
    <scope>NUCLEOTIDE SEQUENCE</scope>
    <source>
        <strain evidence="2">CHS0354</strain>
        <tissue evidence="2">Mantle</tissue>
    </source>
</reference>
<evidence type="ECO:0000256" key="1">
    <source>
        <dbReference type="SAM" id="MobiDB-lite"/>
    </source>
</evidence>
<dbReference type="EMBL" id="JAEAOA010002356">
    <property type="protein sequence ID" value="KAK3608664.1"/>
    <property type="molecule type" value="Genomic_DNA"/>
</dbReference>
<gene>
    <name evidence="2" type="ORF">CHS0354_042676</name>
</gene>
<protein>
    <submittedName>
        <fullName evidence="2">Uncharacterized protein</fullName>
    </submittedName>
</protein>
<dbReference type="Proteomes" id="UP001195483">
    <property type="component" value="Unassembled WGS sequence"/>
</dbReference>
<dbReference type="AlphaFoldDB" id="A0AAE0TE47"/>
<comment type="caution">
    <text evidence="2">The sequence shown here is derived from an EMBL/GenBank/DDBJ whole genome shotgun (WGS) entry which is preliminary data.</text>
</comment>
<feature type="region of interest" description="Disordered" evidence="1">
    <location>
        <begin position="24"/>
        <end position="65"/>
    </location>
</feature>
<feature type="compositionally biased region" description="Basic and acidic residues" evidence="1">
    <location>
        <begin position="34"/>
        <end position="65"/>
    </location>
</feature>
<proteinExistence type="predicted"/>
<evidence type="ECO:0000313" key="2">
    <source>
        <dbReference type="EMBL" id="KAK3608664.1"/>
    </source>
</evidence>
<organism evidence="2 3">
    <name type="scientific">Potamilus streckersoni</name>
    <dbReference type="NCBI Taxonomy" id="2493646"/>
    <lineage>
        <taxon>Eukaryota</taxon>
        <taxon>Metazoa</taxon>
        <taxon>Spiralia</taxon>
        <taxon>Lophotrochozoa</taxon>
        <taxon>Mollusca</taxon>
        <taxon>Bivalvia</taxon>
        <taxon>Autobranchia</taxon>
        <taxon>Heteroconchia</taxon>
        <taxon>Palaeoheterodonta</taxon>
        <taxon>Unionida</taxon>
        <taxon>Unionoidea</taxon>
        <taxon>Unionidae</taxon>
        <taxon>Ambleminae</taxon>
        <taxon>Lampsilini</taxon>
        <taxon>Potamilus</taxon>
    </lineage>
</organism>
<name>A0AAE0TE47_9BIVA</name>